<keyword evidence="2" id="KW-0479">Metal-binding</keyword>
<dbReference type="Gene3D" id="3.30.1490.330">
    <property type="match status" value="1"/>
</dbReference>
<sequence length="420" mass="48272">MLQSVSIEEHRRKRQEVYSKLDSFWQDLHDSEYGLFDIALLEKSEIEEIRLVTKRVGRIFFKVGQLLRNVPDELLLQLDIPKDILPFIRHRALPVETVIARVDLVQTKHGFKLLEINSDTPTFEKEVFYANGKLCQAFQAEDPNDGLVAKLGIEMRKALAEVLHVAKIKKEPHIVFTSHDDHEEDKFTTKFLMDVANVKAKYVPLHKLTIIRNEGLYDDEGKRIDVLYRQTYPLEHLIEDVTADATEKIGLQLLELVISNKLQMLNPISAFLLQSKAIQALIWGMMEANHPLFTDEEKQWITAYFLPTYLEPDPFLQNGKKYVQKPSFGREGDTVSILQGNRKLMEDVHKTYETSLPVFQEYIDLPSKEIYTIHGKKEAKILIGSFLINGEPCGIGLRAGGQITDNNAYFLPIGLKLERN</sequence>
<protein>
    <submittedName>
        <fullName evidence="7">Glutathionylspermidine synthase</fullName>
    </submittedName>
</protein>
<evidence type="ECO:0000313" key="8">
    <source>
        <dbReference type="Proteomes" id="UP001232245"/>
    </source>
</evidence>
<gene>
    <name evidence="7" type="ORF">J2S02_000264</name>
</gene>
<evidence type="ECO:0000313" key="7">
    <source>
        <dbReference type="EMBL" id="MDQ0223942.1"/>
    </source>
</evidence>
<keyword evidence="5" id="KW-0460">Magnesium</keyword>
<keyword evidence="1" id="KW-0436">Ligase</keyword>
<name>A0ABT9YWH0_9BACI</name>
<evidence type="ECO:0000256" key="1">
    <source>
        <dbReference type="ARBA" id="ARBA00022598"/>
    </source>
</evidence>
<evidence type="ECO:0000256" key="5">
    <source>
        <dbReference type="ARBA" id="ARBA00022842"/>
    </source>
</evidence>
<dbReference type="InterPro" id="IPR005494">
    <property type="entry name" value="GSPS_pre-ATP-grasp-like_dom"/>
</dbReference>
<keyword evidence="8" id="KW-1185">Reference proteome</keyword>
<accession>A0ABT9YWH0</accession>
<keyword evidence="4" id="KW-0067">ATP-binding</keyword>
<proteinExistence type="predicted"/>
<evidence type="ECO:0000259" key="6">
    <source>
        <dbReference type="Pfam" id="PF03738"/>
    </source>
</evidence>
<evidence type="ECO:0000256" key="2">
    <source>
        <dbReference type="ARBA" id="ARBA00022723"/>
    </source>
</evidence>
<dbReference type="SUPFAM" id="SSF56059">
    <property type="entry name" value="Glutathione synthetase ATP-binding domain-like"/>
    <property type="match status" value="1"/>
</dbReference>
<reference evidence="7 8" key="1">
    <citation type="submission" date="2023-07" db="EMBL/GenBank/DDBJ databases">
        <title>Genomic Encyclopedia of Type Strains, Phase IV (KMG-IV): sequencing the most valuable type-strain genomes for metagenomic binning, comparative biology and taxonomic classification.</title>
        <authorList>
            <person name="Goeker M."/>
        </authorList>
    </citation>
    <scope>NUCLEOTIDE SEQUENCE [LARGE SCALE GENOMIC DNA]</scope>
    <source>
        <strain evidence="7 8">DSM 17723</strain>
    </source>
</reference>
<evidence type="ECO:0000256" key="3">
    <source>
        <dbReference type="ARBA" id="ARBA00022741"/>
    </source>
</evidence>
<dbReference type="Pfam" id="PF03738">
    <property type="entry name" value="GSP_synth"/>
    <property type="match status" value="1"/>
</dbReference>
<dbReference type="Proteomes" id="UP001232245">
    <property type="component" value="Unassembled WGS sequence"/>
</dbReference>
<dbReference type="EMBL" id="JAUSTZ010000001">
    <property type="protein sequence ID" value="MDQ0223942.1"/>
    <property type="molecule type" value="Genomic_DNA"/>
</dbReference>
<dbReference type="InterPro" id="IPR016185">
    <property type="entry name" value="PreATP-grasp_dom_sf"/>
</dbReference>
<dbReference type="RefSeq" id="WP_174880334.1">
    <property type="nucleotide sequence ID" value="NZ_CADEPK010000146.1"/>
</dbReference>
<comment type="caution">
    <text evidence="7">The sequence shown here is derived from an EMBL/GenBank/DDBJ whole genome shotgun (WGS) entry which is preliminary data.</text>
</comment>
<keyword evidence="3" id="KW-0547">Nucleotide-binding</keyword>
<evidence type="ECO:0000256" key="4">
    <source>
        <dbReference type="ARBA" id="ARBA00022840"/>
    </source>
</evidence>
<dbReference type="SUPFAM" id="SSF52440">
    <property type="entry name" value="PreATP-grasp domain"/>
    <property type="match status" value="1"/>
</dbReference>
<organism evidence="7 8">
    <name type="scientific">Metabacillus niabensis</name>
    <dbReference type="NCBI Taxonomy" id="324854"/>
    <lineage>
        <taxon>Bacteria</taxon>
        <taxon>Bacillati</taxon>
        <taxon>Bacillota</taxon>
        <taxon>Bacilli</taxon>
        <taxon>Bacillales</taxon>
        <taxon>Bacillaceae</taxon>
        <taxon>Metabacillus</taxon>
    </lineage>
</organism>
<feature type="domain" description="Glutathionylspermidine synthase pre-ATP-grasp-like" evidence="6">
    <location>
        <begin position="28"/>
        <end position="412"/>
    </location>
</feature>